<comment type="caution">
    <text evidence="1">The sequence shown here is derived from an EMBL/GenBank/DDBJ whole genome shotgun (WGS) entry which is preliminary data.</text>
</comment>
<proteinExistence type="predicted"/>
<evidence type="ECO:0000313" key="1">
    <source>
        <dbReference type="EMBL" id="GFY61677.1"/>
    </source>
</evidence>
<protein>
    <submittedName>
        <fullName evidence="1">Uncharacterized protein</fullName>
    </submittedName>
</protein>
<dbReference type="AlphaFoldDB" id="A0A8X6XXY1"/>
<gene>
    <name evidence="1" type="ORF">TNIN_465701</name>
</gene>
<organism evidence="1 2">
    <name type="scientific">Trichonephila inaurata madagascariensis</name>
    <dbReference type="NCBI Taxonomy" id="2747483"/>
    <lineage>
        <taxon>Eukaryota</taxon>
        <taxon>Metazoa</taxon>
        <taxon>Ecdysozoa</taxon>
        <taxon>Arthropoda</taxon>
        <taxon>Chelicerata</taxon>
        <taxon>Arachnida</taxon>
        <taxon>Araneae</taxon>
        <taxon>Araneomorphae</taxon>
        <taxon>Entelegynae</taxon>
        <taxon>Araneoidea</taxon>
        <taxon>Nephilidae</taxon>
        <taxon>Trichonephila</taxon>
        <taxon>Trichonephila inaurata</taxon>
    </lineage>
</organism>
<keyword evidence="2" id="KW-1185">Reference proteome</keyword>
<accession>A0A8X6XXY1</accession>
<dbReference type="EMBL" id="BMAV01013774">
    <property type="protein sequence ID" value="GFY61677.1"/>
    <property type="molecule type" value="Genomic_DNA"/>
</dbReference>
<evidence type="ECO:0000313" key="2">
    <source>
        <dbReference type="Proteomes" id="UP000886998"/>
    </source>
</evidence>
<dbReference type="Proteomes" id="UP000886998">
    <property type="component" value="Unassembled WGS sequence"/>
</dbReference>
<sequence length="77" mass="8799">MKHSHCKMEKEQQGVILILTAEGIKAGAIQWSRTYMRKTVFLQYHTCRTSQVQEETARPSILQPQTCCPAISMCFVP</sequence>
<name>A0A8X6XXY1_9ARAC</name>
<reference evidence="1" key="1">
    <citation type="submission" date="2020-08" db="EMBL/GenBank/DDBJ databases">
        <title>Multicomponent nature underlies the extraordinary mechanical properties of spider dragline silk.</title>
        <authorList>
            <person name="Kono N."/>
            <person name="Nakamura H."/>
            <person name="Mori M."/>
            <person name="Yoshida Y."/>
            <person name="Ohtoshi R."/>
            <person name="Malay A.D."/>
            <person name="Moran D.A.P."/>
            <person name="Tomita M."/>
            <person name="Numata K."/>
            <person name="Arakawa K."/>
        </authorList>
    </citation>
    <scope>NUCLEOTIDE SEQUENCE</scope>
</reference>